<dbReference type="EMBL" id="VYXQ01000009">
    <property type="protein sequence ID" value="KAA9368121.1"/>
    <property type="molecule type" value="Genomic_DNA"/>
</dbReference>
<proteinExistence type="predicted"/>
<dbReference type="AlphaFoldDB" id="A0A5N1K0P4"/>
<name>A0A5N1K0P4_9HYPH</name>
<organism evidence="1 2">
    <name type="scientific">Ochrobactrum quorumnocens</name>
    <dbReference type="NCBI Taxonomy" id="271865"/>
    <lineage>
        <taxon>Bacteria</taxon>
        <taxon>Pseudomonadati</taxon>
        <taxon>Pseudomonadota</taxon>
        <taxon>Alphaproteobacteria</taxon>
        <taxon>Hyphomicrobiales</taxon>
        <taxon>Brucellaceae</taxon>
        <taxon>Brucella/Ochrobactrum group</taxon>
        <taxon>Ochrobactrum</taxon>
    </lineage>
</organism>
<evidence type="ECO:0000313" key="2">
    <source>
        <dbReference type="Proteomes" id="UP000327108"/>
    </source>
</evidence>
<protein>
    <submittedName>
        <fullName evidence="1">Uncharacterized protein</fullName>
    </submittedName>
</protein>
<accession>A0A5N1K0P4</accession>
<sequence>MPFTRISITVHSSTAIAPSYSRPLPVHSPPNAWADRPVDIYALTVCKWRFSVLPVLMYLKVHSAPVLEKAPFSPRHCKNLNRLMRCANSKIKPIKNPAKSGVFF</sequence>
<comment type="caution">
    <text evidence="1">The sequence shown here is derived from an EMBL/GenBank/DDBJ whole genome shotgun (WGS) entry which is preliminary data.</text>
</comment>
<keyword evidence="2" id="KW-1185">Reference proteome</keyword>
<dbReference type="Proteomes" id="UP000327108">
    <property type="component" value="Unassembled WGS sequence"/>
</dbReference>
<reference evidence="1 2" key="1">
    <citation type="submission" date="2019-09" db="EMBL/GenBank/DDBJ databases">
        <title>Biological control of the noxious weed angled onion (Allium triquetrum) thwarted by endophytic bacteria in Victoria, Australia.</title>
        <authorList>
            <person name="Tehranchian P."/>
            <person name="Adair R.J."/>
            <person name="Van T.H."/>
            <person name="Morrison P.D."/>
            <person name="Williams H."/>
            <person name="Lawrie A.C."/>
        </authorList>
    </citation>
    <scope>NUCLEOTIDE SEQUENCE [LARGE SCALE GENOMIC DNA]</scope>
    <source>
        <strain evidence="1 2">RPTAtOch1</strain>
    </source>
</reference>
<gene>
    <name evidence="1" type="ORF">F3W84_11625</name>
</gene>
<evidence type="ECO:0000313" key="1">
    <source>
        <dbReference type="EMBL" id="KAA9368121.1"/>
    </source>
</evidence>